<dbReference type="Pfam" id="PF09468">
    <property type="entry name" value="RNase_H2-Ydr279"/>
    <property type="match status" value="1"/>
</dbReference>
<dbReference type="InterPro" id="IPR041195">
    <property type="entry name" value="Rnh202_N"/>
</dbReference>
<dbReference type="PANTHER" id="PTHR13383">
    <property type="entry name" value="RIBONUCLEASE H2 SUBUNIT B"/>
    <property type="match status" value="1"/>
</dbReference>
<evidence type="ECO:0000256" key="1">
    <source>
        <dbReference type="ARBA" id="ARBA00004123"/>
    </source>
</evidence>
<name>A0ABQ7QGI3_PLUXY</name>
<proteinExistence type="inferred from homology"/>
<evidence type="ECO:0000256" key="2">
    <source>
        <dbReference type="ARBA" id="ARBA00009823"/>
    </source>
</evidence>
<dbReference type="Gene3D" id="2.20.25.530">
    <property type="match status" value="1"/>
</dbReference>
<keyword evidence="5" id="KW-0539">Nucleus</keyword>
<evidence type="ECO:0000256" key="8">
    <source>
        <dbReference type="SAM" id="MobiDB-lite"/>
    </source>
</evidence>
<feature type="compositionally biased region" description="Basic and acidic residues" evidence="8">
    <location>
        <begin position="257"/>
        <end position="266"/>
    </location>
</feature>
<protein>
    <recommendedName>
        <fullName evidence="4">Ribonuclease H2 subunit B</fullName>
    </recommendedName>
    <alternativeName>
        <fullName evidence="7">Ribonuclease HI subunit B</fullName>
    </alternativeName>
</protein>
<evidence type="ECO:0000256" key="4">
    <source>
        <dbReference type="ARBA" id="ARBA00019062"/>
    </source>
</evidence>
<evidence type="ECO:0000256" key="6">
    <source>
        <dbReference type="ARBA" id="ARBA00024778"/>
    </source>
</evidence>
<feature type="compositionally biased region" description="Basic and acidic residues" evidence="8">
    <location>
        <begin position="278"/>
        <end position="292"/>
    </location>
</feature>
<evidence type="ECO:0000256" key="5">
    <source>
        <dbReference type="ARBA" id="ARBA00023242"/>
    </source>
</evidence>
<dbReference type="CDD" id="cd09270">
    <property type="entry name" value="RNase_H2-B"/>
    <property type="match status" value="1"/>
</dbReference>
<sequence>MTTRSKKKPATDDTKKTIMKRVENSWILIAKDSLLENSNFSIVTLPHPSRGEPTKYCLDDDHSKMFEVVTFDEPHQSWFIGDTVKSDGSLLICSPVNPIFLVLPRLKEQCSNRAVPLEDLLSEKGFDKIIDFIPDLDKVADLKGPADIKAYKYNEEKTLSWLEQRVRRVATVLKDKNIHVRSGAVSATFIASQVDGEAINEEFYLKYAHGLVSEYLEDDLMEALEKRFNFTPELVETLAKKRKSEAQSRSPNKKTKHDTSVEDLKESSILSPTQNLPDIKKQKPISAKEKARQKAASGTKTISSFFTKK</sequence>
<organism evidence="11 12">
    <name type="scientific">Plutella xylostella</name>
    <name type="common">Diamondback moth</name>
    <name type="synonym">Plutella maculipennis</name>
    <dbReference type="NCBI Taxonomy" id="51655"/>
    <lineage>
        <taxon>Eukaryota</taxon>
        <taxon>Metazoa</taxon>
        <taxon>Ecdysozoa</taxon>
        <taxon>Arthropoda</taxon>
        <taxon>Hexapoda</taxon>
        <taxon>Insecta</taxon>
        <taxon>Pterygota</taxon>
        <taxon>Neoptera</taxon>
        <taxon>Endopterygota</taxon>
        <taxon>Lepidoptera</taxon>
        <taxon>Glossata</taxon>
        <taxon>Ditrysia</taxon>
        <taxon>Yponomeutoidea</taxon>
        <taxon>Plutellidae</taxon>
        <taxon>Plutella</taxon>
    </lineage>
</organism>
<dbReference type="Gene3D" id="1.10.20.120">
    <property type="match status" value="1"/>
</dbReference>
<dbReference type="InterPro" id="IPR019024">
    <property type="entry name" value="RNase_H2_suB_wHTH"/>
</dbReference>
<feature type="region of interest" description="Disordered" evidence="8">
    <location>
        <begin position="241"/>
        <end position="309"/>
    </location>
</feature>
<comment type="function">
    <text evidence="6">Non catalytic subunit of RNase H2, an endonuclease that specifically degrades the RNA of RNA:DNA hybrids. Participates in DNA replication, possibly by mediating the removal of lagging-strand Okazaki fragment RNA primers during DNA replication. Mediates the excision of single ribonucleotides from DNA:RNA duplexes.</text>
</comment>
<accession>A0ABQ7QGI3</accession>
<evidence type="ECO:0000313" key="12">
    <source>
        <dbReference type="Proteomes" id="UP000823941"/>
    </source>
</evidence>
<evidence type="ECO:0000313" key="11">
    <source>
        <dbReference type="EMBL" id="KAG7304333.1"/>
    </source>
</evidence>
<comment type="subcellular location">
    <subcellularLocation>
        <location evidence="1">Nucleus</location>
    </subcellularLocation>
</comment>
<feature type="compositionally biased region" description="Polar residues" evidence="8">
    <location>
        <begin position="296"/>
        <end position="309"/>
    </location>
</feature>
<dbReference type="PANTHER" id="PTHR13383:SF11">
    <property type="entry name" value="RIBONUCLEASE H2 SUBUNIT B"/>
    <property type="match status" value="1"/>
</dbReference>
<feature type="domain" description="Rnh202 triple barrel" evidence="10">
    <location>
        <begin position="36"/>
        <end position="97"/>
    </location>
</feature>
<evidence type="ECO:0000259" key="10">
    <source>
        <dbReference type="Pfam" id="PF17745"/>
    </source>
</evidence>
<dbReference type="InterPro" id="IPR040456">
    <property type="entry name" value="RNase_H2_suB"/>
</dbReference>
<reference evidence="11 12" key="1">
    <citation type="submission" date="2021-06" db="EMBL/GenBank/DDBJ databases">
        <title>A haploid diamondback moth (Plutella xylostella L.) genome assembly resolves 31 chromosomes and identifies a diamide resistance mutation.</title>
        <authorList>
            <person name="Ward C.M."/>
            <person name="Perry K.D."/>
            <person name="Baker G."/>
            <person name="Powis K."/>
            <person name="Heckel D.G."/>
            <person name="Baxter S.W."/>
        </authorList>
    </citation>
    <scope>NUCLEOTIDE SEQUENCE [LARGE SCALE GENOMIC DNA]</scope>
    <source>
        <strain evidence="11 12">LV</strain>
        <tissue evidence="11">Single pupa</tissue>
    </source>
</reference>
<dbReference type="EMBL" id="JAHIBW010000015">
    <property type="protein sequence ID" value="KAG7304333.1"/>
    <property type="molecule type" value="Genomic_DNA"/>
</dbReference>
<evidence type="ECO:0000259" key="9">
    <source>
        <dbReference type="Pfam" id="PF09468"/>
    </source>
</evidence>
<comment type="caution">
    <text evidence="11">The sequence shown here is derived from an EMBL/GenBank/DDBJ whole genome shotgun (WGS) entry which is preliminary data.</text>
</comment>
<comment type="subunit">
    <text evidence="3">The RNase H2 complex is a heterotrimer composed of the catalytic subunit RNASEH2A and the non-catalytic subunits RNASEH2B and RNASEH2C.</text>
</comment>
<feature type="domain" description="Ribonuclease H2 subunit B wHTH" evidence="9">
    <location>
        <begin position="100"/>
        <end position="224"/>
    </location>
</feature>
<dbReference type="Proteomes" id="UP000823941">
    <property type="component" value="Chromosome 15"/>
</dbReference>
<evidence type="ECO:0000256" key="7">
    <source>
        <dbReference type="ARBA" id="ARBA00033464"/>
    </source>
</evidence>
<comment type="similarity">
    <text evidence="2">Belongs to the RNase H2 subunit B family.</text>
</comment>
<evidence type="ECO:0000256" key="3">
    <source>
        <dbReference type="ARBA" id="ARBA00011277"/>
    </source>
</evidence>
<dbReference type="Pfam" id="PF17745">
    <property type="entry name" value="Ydr279_N"/>
    <property type="match status" value="1"/>
</dbReference>
<keyword evidence="12" id="KW-1185">Reference proteome</keyword>
<gene>
    <name evidence="11" type="ORF">JYU34_011272</name>
</gene>